<dbReference type="Pfam" id="PF00440">
    <property type="entry name" value="TetR_N"/>
    <property type="match status" value="1"/>
</dbReference>
<keyword evidence="1" id="KW-0678">Repressor</keyword>
<dbReference type="SUPFAM" id="SSF46689">
    <property type="entry name" value="Homeodomain-like"/>
    <property type="match status" value="1"/>
</dbReference>
<evidence type="ECO:0000256" key="2">
    <source>
        <dbReference type="ARBA" id="ARBA00023015"/>
    </source>
</evidence>
<gene>
    <name evidence="7" type="ORF">Z045_09170</name>
</gene>
<dbReference type="PROSITE" id="PS50977">
    <property type="entry name" value="HTH_TETR_2"/>
    <property type="match status" value="1"/>
</dbReference>
<dbReference type="EMBL" id="AZXY01000004">
    <property type="protein sequence ID" value="KSZ58802.1"/>
    <property type="molecule type" value="Genomic_DNA"/>
</dbReference>
<dbReference type="Proteomes" id="UP000053060">
    <property type="component" value="Unassembled WGS sequence"/>
</dbReference>
<evidence type="ECO:0000256" key="1">
    <source>
        <dbReference type="ARBA" id="ARBA00022491"/>
    </source>
</evidence>
<dbReference type="PANTHER" id="PTHR30055:SF234">
    <property type="entry name" value="HTH-TYPE TRANSCRIPTIONAL REGULATOR BETI"/>
    <property type="match status" value="1"/>
</dbReference>
<dbReference type="Pfam" id="PF13977">
    <property type="entry name" value="TetR_C_6"/>
    <property type="match status" value="1"/>
</dbReference>
<dbReference type="PATRIC" id="fig|1441730.3.peg.1907"/>
<reference evidence="8" key="1">
    <citation type="submission" date="2015-01" db="EMBL/GenBank/DDBJ databases">
        <title>Draft genome sequence of Rhodococcus pyridinivorans strain KG-16, a hydrocarbon-degrading bacterium.</title>
        <authorList>
            <person name="Aggarwal R.K."/>
            <person name="Dawar C."/>
        </authorList>
    </citation>
    <scope>NUCLEOTIDE SEQUENCE [LARGE SCALE GENOMIC DNA]</scope>
    <source>
        <strain evidence="8">KG-16</strain>
    </source>
</reference>
<dbReference type="InterPro" id="IPR050109">
    <property type="entry name" value="HTH-type_TetR-like_transc_reg"/>
</dbReference>
<dbReference type="InterPro" id="IPR001647">
    <property type="entry name" value="HTH_TetR"/>
</dbReference>
<dbReference type="SUPFAM" id="SSF48498">
    <property type="entry name" value="Tetracyclin repressor-like, C-terminal domain"/>
    <property type="match status" value="1"/>
</dbReference>
<dbReference type="InterPro" id="IPR009057">
    <property type="entry name" value="Homeodomain-like_sf"/>
</dbReference>
<dbReference type="RefSeq" id="WP_060651593.1">
    <property type="nucleotide sequence ID" value="NZ_AZXY01000004.1"/>
</dbReference>
<evidence type="ECO:0000259" key="6">
    <source>
        <dbReference type="PROSITE" id="PS50977"/>
    </source>
</evidence>
<comment type="caution">
    <text evidence="7">The sequence shown here is derived from an EMBL/GenBank/DDBJ whole genome shotgun (WGS) entry which is preliminary data.</text>
</comment>
<sequence length="187" mass="20397">MPRVVDHAQRRKEIVYALWAVIHERGIDGVTFQAVAAAGGVSIGRIQHYFDSKEHLIRTGAEFMVAEAEKRYERAESDPQAALVALLAQPVPTDEAGRLGVSVWYAYLAKSASDPWIRAFLEESTKGTTEEARRLLEELGMPPDKARTEALRLVALGNGITQAVLVGVTESPDGIALITDEVARTTS</sequence>
<feature type="DNA-binding region" description="H-T-H motif" evidence="5">
    <location>
        <begin position="31"/>
        <end position="50"/>
    </location>
</feature>
<evidence type="ECO:0000256" key="5">
    <source>
        <dbReference type="PROSITE-ProRule" id="PRU00335"/>
    </source>
</evidence>
<dbReference type="InterPro" id="IPR036271">
    <property type="entry name" value="Tet_transcr_reg_TetR-rel_C_sf"/>
</dbReference>
<evidence type="ECO:0000256" key="3">
    <source>
        <dbReference type="ARBA" id="ARBA00023125"/>
    </source>
</evidence>
<accession>A0A0V9ULC9</accession>
<evidence type="ECO:0000256" key="4">
    <source>
        <dbReference type="ARBA" id="ARBA00023163"/>
    </source>
</evidence>
<dbReference type="PANTHER" id="PTHR30055">
    <property type="entry name" value="HTH-TYPE TRANSCRIPTIONAL REGULATOR RUTR"/>
    <property type="match status" value="1"/>
</dbReference>
<name>A0A0V9ULC9_9NOCA</name>
<dbReference type="GO" id="GO:0000976">
    <property type="term" value="F:transcription cis-regulatory region binding"/>
    <property type="evidence" value="ECO:0007669"/>
    <property type="project" value="TreeGrafter"/>
</dbReference>
<keyword evidence="2" id="KW-0805">Transcription regulation</keyword>
<keyword evidence="4" id="KW-0804">Transcription</keyword>
<dbReference type="GO" id="GO:0003700">
    <property type="term" value="F:DNA-binding transcription factor activity"/>
    <property type="evidence" value="ECO:0007669"/>
    <property type="project" value="TreeGrafter"/>
</dbReference>
<keyword evidence="3 5" id="KW-0238">DNA-binding</keyword>
<protein>
    <submittedName>
        <fullName evidence="7">TetR family transcriptional regulator</fullName>
    </submittedName>
</protein>
<evidence type="ECO:0000313" key="8">
    <source>
        <dbReference type="Proteomes" id="UP000053060"/>
    </source>
</evidence>
<organism evidence="7 8">
    <name type="scientific">Rhodococcus pyridinivorans KG-16</name>
    <dbReference type="NCBI Taxonomy" id="1441730"/>
    <lineage>
        <taxon>Bacteria</taxon>
        <taxon>Bacillati</taxon>
        <taxon>Actinomycetota</taxon>
        <taxon>Actinomycetes</taxon>
        <taxon>Mycobacteriales</taxon>
        <taxon>Nocardiaceae</taxon>
        <taxon>Rhodococcus</taxon>
    </lineage>
</organism>
<dbReference type="Gene3D" id="1.10.357.10">
    <property type="entry name" value="Tetracycline Repressor, domain 2"/>
    <property type="match status" value="1"/>
</dbReference>
<feature type="domain" description="HTH tetR-type" evidence="6">
    <location>
        <begin position="8"/>
        <end position="68"/>
    </location>
</feature>
<dbReference type="InterPro" id="IPR039538">
    <property type="entry name" value="BetI_C"/>
</dbReference>
<dbReference type="AlphaFoldDB" id="A0A0V9ULC9"/>
<evidence type="ECO:0000313" key="7">
    <source>
        <dbReference type="EMBL" id="KSZ58802.1"/>
    </source>
</evidence>
<proteinExistence type="predicted"/>
<reference evidence="7 8" key="2">
    <citation type="journal article" date="2016" name="Genome Announc.">
        <title>Draft Genome Sequence of a Versatile Hydrocarbon-Degrading Bacterium, Rhodococcus pyridinivorans Strain KG-16, Collected from Oil Fields in India.</title>
        <authorList>
            <person name="Aggarwal R.K."/>
            <person name="Dawar C."/>
            <person name="Phanindranath R."/>
            <person name="Mutnuri L."/>
            <person name="Dayal A.M."/>
        </authorList>
    </citation>
    <scope>NUCLEOTIDE SEQUENCE [LARGE SCALE GENOMIC DNA]</scope>
    <source>
        <strain evidence="7 8">KG-16</strain>
    </source>
</reference>